<dbReference type="EMBL" id="SRLO01000035">
    <property type="protein sequence ID" value="TNN83033.1"/>
    <property type="molecule type" value="Genomic_DNA"/>
</dbReference>
<keyword evidence="3" id="KW-1185">Reference proteome</keyword>
<proteinExistence type="predicted"/>
<evidence type="ECO:0000256" key="1">
    <source>
        <dbReference type="SAM" id="Phobius"/>
    </source>
</evidence>
<keyword evidence="1" id="KW-0812">Transmembrane</keyword>
<evidence type="ECO:0000313" key="3">
    <source>
        <dbReference type="Proteomes" id="UP000314294"/>
    </source>
</evidence>
<dbReference type="AlphaFoldDB" id="A0A4Z2J0P7"/>
<name>A0A4Z2J0P7_9TELE</name>
<reference evidence="2 3" key="1">
    <citation type="submission" date="2019-03" db="EMBL/GenBank/DDBJ databases">
        <title>First draft genome of Liparis tanakae, snailfish: a comprehensive survey of snailfish specific genes.</title>
        <authorList>
            <person name="Kim W."/>
            <person name="Song I."/>
            <person name="Jeong J.-H."/>
            <person name="Kim D."/>
            <person name="Kim S."/>
            <person name="Ryu S."/>
            <person name="Song J.Y."/>
            <person name="Lee S.K."/>
        </authorList>
    </citation>
    <scope>NUCLEOTIDE SEQUENCE [LARGE SCALE GENOMIC DNA]</scope>
    <source>
        <tissue evidence="2">Muscle</tissue>
    </source>
</reference>
<protein>
    <submittedName>
        <fullName evidence="2">Uncharacterized protein</fullName>
    </submittedName>
</protein>
<comment type="caution">
    <text evidence="2">The sequence shown here is derived from an EMBL/GenBank/DDBJ whole genome shotgun (WGS) entry which is preliminary data.</text>
</comment>
<feature type="transmembrane region" description="Helical" evidence="1">
    <location>
        <begin position="43"/>
        <end position="68"/>
    </location>
</feature>
<organism evidence="2 3">
    <name type="scientific">Liparis tanakae</name>
    <name type="common">Tanaka's snailfish</name>
    <dbReference type="NCBI Taxonomy" id="230148"/>
    <lineage>
        <taxon>Eukaryota</taxon>
        <taxon>Metazoa</taxon>
        <taxon>Chordata</taxon>
        <taxon>Craniata</taxon>
        <taxon>Vertebrata</taxon>
        <taxon>Euteleostomi</taxon>
        <taxon>Actinopterygii</taxon>
        <taxon>Neopterygii</taxon>
        <taxon>Teleostei</taxon>
        <taxon>Neoteleostei</taxon>
        <taxon>Acanthomorphata</taxon>
        <taxon>Eupercaria</taxon>
        <taxon>Perciformes</taxon>
        <taxon>Cottioidei</taxon>
        <taxon>Cottales</taxon>
        <taxon>Liparidae</taxon>
        <taxon>Liparis</taxon>
    </lineage>
</organism>
<gene>
    <name evidence="2" type="ORF">EYF80_006640</name>
</gene>
<dbReference type="Proteomes" id="UP000314294">
    <property type="component" value="Unassembled WGS sequence"/>
</dbReference>
<keyword evidence="1" id="KW-0472">Membrane</keyword>
<accession>A0A4Z2J0P7</accession>
<sequence>MLSFSLWEGLLLLRPEGCQIFSEGNLNPASSPRKRFKSLAARGAALLIVLLTVSAEVALTLITMSAGWVSMFLPGTVRIGRCPEAKEDEALRPSG</sequence>
<evidence type="ECO:0000313" key="2">
    <source>
        <dbReference type="EMBL" id="TNN83033.1"/>
    </source>
</evidence>
<keyword evidence="1" id="KW-1133">Transmembrane helix</keyword>